<dbReference type="Proteomes" id="UP000034952">
    <property type="component" value="Unassembled WGS sequence"/>
</dbReference>
<accession>A0A0G0BBM3</accession>
<dbReference type="Pfam" id="PF23477">
    <property type="entry name" value="zf_Tbcl_2"/>
    <property type="match status" value="1"/>
</dbReference>
<evidence type="ECO:0000259" key="1">
    <source>
        <dbReference type="Pfam" id="PF23477"/>
    </source>
</evidence>
<name>A0A0G0BBM3_9BACT</name>
<reference evidence="2 3" key="1">
    <citation type="journal article" date="2015" name="Nature">
        <title>rRNA introns, odd ribosomes, and small enigmatic genomes across a large radiation of phyla.</title>
        <authorList>
            <person name="Brown C.T."/>
            <person name="Hug L.A."/>
            <person name="Thomas B.C."/>
            <person name="Sharon I."/>
            <person name="Castelle C.J."/>
            <person name="Singh A."/>
            <person name="Wilkins M.J."/>
            <person name="Williams K.H."/>
            <person name="Banfield J.F."/>
        </authorList>
    </citation>
    <scope>NUCLEOTIDE SEQUENCE [LARGE SCALE GENOMIC DNA]</scope>
</reference>
<feature type="domain" description="CxxC-x17-CxxC" evidence="1">
    <location>
        <begin position="547"/>
        <end position="579"/>
    </location>
</feature>
<dbReference type="InterPro" id="IPR026363">
    <property type="entry name" value="CxxC-x17-CxxC_dom"/>
</dbReference>
<sequence length="582" mass="67750">MESKTPQFDALLDEILEKLVPHKRVCKWQGQHKYCEGEFNITKEDIEFLKMLRVPAPNYCPTCRRIRRFTHLNFFRLFKRKCNAVDHNEMMISILPEECPFPVYDYKYFVGDDFDPFSFGVKYKKGDSPMETLLQLRRGFPMPSFLNRDLLSVNSEYSNSGHDIKNGYYVTSCYHSEDIWYSGFLNKSRNIMDSQIVLDSELVYNSVDSEYLYKSSFTYFSSHCIDSMFLFDCRNCQDCFGCVNLRNKRYCVFNEQFSKEDYESFLSSIKPFSRETISIYEEKFWELVKKLPMNGSRNSNSINSYGINLKNSKDLYDVFDSKNAENIRHAEGPIGNKDSMDFLYSGGNSSRVYGTINIGSHSNEVRFSVSSKTCTNCEFIFNSKNLNNCFMCFGLQNKSYCILNNQYSPDEYYKIIDEIKSEMLERGEYADGLGMEFSAQAYNFSVGQFAFPLDDKEIEKFGGFVAKEPKTNAEGIEIISKDKLPKTIKEVTDEILNKAIECEITGKPFRIIASELEFYKRMDIPLPTIHPTVRMENLFKVRPIGKKYSAICSKCKKEIETLFDPKDGFNLYCEDCYKQEVI</sequence>
<dbReference type="EMBL" id="LBPY01000002">
    <property type="protein sequence ID" value="KKP66888.1"/>
    <property type="molecule type" value="Genomic_DNA"/>
</dbReference>
<comment type="caution">
    <text evidence="2">The sequence shown here is derived from an EMBL/GenBank/DDBJ whole genome shotgun (WGS) entry which is preliminary data.</text>
</comment>
<dbReference type="AlphaFoldDB" id="A0A0G0BBM3"/>
<proteinExistence type="predicted"/>
<organism evidence="2 3">
    <name type="scientific">Candidatus Nomurabacteria bacterium GW2011_GWE1_35_16</name>
    <dbReference type="NCBI Taxonomy" id="1618761"/>
    <lineage>
        <taxon>Bacteria</taxon>
        <taxon>Candidatus Nomuraibacteriota</taxon>
    </lineage>
</organism>
<evidence type="ECO:0000313" key="3">
    <source>
        <dbReference type="Proteomes" id="UP000034952"/>
    </source>
</evidence>
<gene>
    <name evidence="2" type="ORF">UR64_C0002G0104</name>
</gene>
<protein>
    <recommendedName>
        <fullName evidence="1">CxxC-x17-CxxC domain-containing protein</fullName>
    </recommendedName>
</protein>
<evidence type="ECO:0000313" key="2">
    <source>
        <dbReference type="EMBL" id="KKP66888.1"/>
    </source>
</evidence>